<dbReference type="PROSITE" id="PS00232">
    <property type="entry name" value="CADHERIN_1"/>
    <property type="match status" value="1"/>
</dbReference>
<evidence type="ECO:0000256" key="21">
    <source>
        <dbReference type="ARBA" id="ARBA00076681"/>
    </source>
</evidence>
<organism evidence="29 30">
    <name type="scientific">Cnephaeus nilssonii</name>
    <name type="common">Northern bat</name>
    <name type="synonym">Eptesicus nilssonii</name>
    <dbReference type="NCBI Taxonomy" id="3371016"/>
    <lineage>
        <taxon>Eukaryota</taxon>
        <taxon>Metazoa</taxon>
        <taxon>Chordata</taxon>
        <taxon>Craniata</taxon>
        <taxon>Vertebrata</taxon>
        <taxon>Euteleostomi</taxon>
        <taxon>Mammalia</taxon>
        <taxon>Eutheria</taxon>
        <taxon>Laurasiatheria</taxon>
        <taxon>Chiroptera</taxon>
        <taxon>Yangochiroptera</taxon>
        <taxon>Vespertilionidae</taxon>
        <taxon>Cnephaeus</taxon>
    </lineage>
</organism>
<evidence type="ECO:0000256" key="16">
    <source>
        <dbReference type="ARBA" id="ARBA00023136"/>
    </source>
</evidence>
<keyword evidence="18" id="KW-0539">Nucleus</keyword>
<dbReference type="PRINTS" id="PR00205">
    <property type="entry name" value="CADHERIN"/>
</dbReference>
<dbReference type="PANTHER" id="PTHR24025:SF9">
    <property type="entry name" value="DESMOGLEIN-1"/>
    <property type="match status" value="1"/>
</dbReference>
<sequence length="1038" mass="111096">MGWHLGTAAALVTLLVLVEVNSEFRIQVRDYSAKNGTIRWHSIRRHKREWIKFAAACREGEDNSKRNPIAKIHSDCAKNQQVTYRISGVGIDQPPFGIFVINQKTGEINITSIVDREVTPFFIIYCRALNLQGQDLERPLELRVRVLDINDNPPVFSMSSFLGQIEENSNANTLVMRLNATDADEPNNLNSKIAFKIISQEPSDSPMFIINRYTGEIRTMNNFLDREQYSQYSLAVRGSDRDGGADGMSADCECSIKILDVNDNIPYMEQSSYALRIEENSLNSNLLQIRVIDLDEEFSANWMAVIFFISGNEGNWFDIEMNERTNVGTLKIIKPLDYEEMKNLQLSIGVRNKAEFHQSIMSQYKLTATAISVTVSDVIEGSVFRPGSKTFVVTSNMGQNSRGDFIATDLDTGGPSTKVRYVMGNNPADLLSVDSKTGIITLRNQVTMEQYNMLNGKYQGTILSIDDGLQRTCTGTINIDLQGSGWPTSETTPKYNTENGGGTGTDTTTGELNTGDVTVNTEGINGNGDGNINGGGGTDDYKEPVGVPMFPDNVHFGPAGIGLLIMGFLVLGLVPFLLICCDCGGAPGGGAGFEPVPECSEGAIHPWAVEGPGPETGIITTIPVTQIPAGGIQCIDTSGPPEICQEYSGTLRRNSMRECREGGLNMDFMESYFCQKAYAYADEDEGRPSNDCLLIYDIEGVGSPAGSVGCCSFIGEDFDDSFLDTLGPKFKKLADISLGKNVESYPDFDLPWPECTEPIYPQQGTEPVASGHPPISPHYGTTTVISESAYPSGPGLQHPLSIPDPLGYGNVTVTESYTTSGTLKPSVHIHDNRHASNVVVTERVVGPISGADLHGMLEMPDLREGSNVIVTERVIAPGSSLPTTLTIPDPRESSNVVVTERVIRPTSGMVGSFGLHPELSNAHNVIVTERVVSGSGVTGFSGPAGMLGGSGTVGSGLVGSEAGMGGGGIGLSTLGGGGGLSSSMAGTATIAICGAPLTITLARPLDPLPRAQPAVESPSTVPCSILSSQGPSTLVLRD</sequence>
<keyword evidence="14" id="KW-0965">Cell junction</keyword>
<evidence type="ECO:0000256" key="5">
    <source>
        <dbReference type="ARBA" id="ARBA00022475"/>
    </source>
</evidence>
<dbReference type="InterPro" id="IPR000233">
    <property type="entry name" value="Cadherin_Y-type_LIR"/>
</dbReference>
<evidence type="ECO:0000256" key="23">
    <source>
        <dbReference type="PROSITE-ProRule" id="PRU00043"/>
    </source>
</evidence>
<evidence type="ECO:0000256" key="22">
    <source>
        <dbReference type="ARBA" id="ARBA00093564"/>
    </source>
</evidence>
<dbReference type="InterPro" id="IPR015919">
    <property type="entry name" value="Cadherin-like_sf"/>
</dbReference>
<feature type="domain" description="Cadherin" evidence="28">
    <location>
        <begin position="407"/>
        <end position="550"/>
    </location>
</feature>
<protein>
    <recommendedName>
        <fullName evidence="20">Desmoglein-1</fullName>
    </recommendedName>
    <alternativeName>
        <fullName evidence="21">Desmosomal glycoprotein 1</fullName>
    </alternativeName>
</protein>
<dbReference type="Gene3D" id="4.10.900.10">
    <property type="entry name" value="TCF3-CBD (Catenin binding domain)"/>
    <property type="match status" value="1"/>
</dbReference>
<dbReference type="GO" id="GO:0005634">
    <property type="term" value="C:nucleus"/>
    <property type="evidence" value="ECO:0007669"/>
    <property type="project" value="UniProtKB-SubCell"/>
</dbReference>
<evidence type="ECO:0000256" key="1">
    <source>
        <dbReference type="ARBA" id="ARBA00004123"/>
    </source>
</evidence>
<dbReference type="PRINTS" id="PR01818">
    <property type="entry name" value="DESMOCADHERN"/>
</dbReference>
<dbReference type="InterPro" id="IPR020894">
    <property type="entry name" value="Cadherin_CS"/>
</dbReference>
<evidence type="ECO:0000256" key="14">
    <source>
        <dbReference type="ARBA" id="ARBA00022949"/>
    </source>
</evidence>
<dbReference type="FunFam" id="2.60.40.60:FF:000011">
    <property type="entry name" value="Cadherin 1"/>
    <property type="match status" value="1"/>
</dbReference>
<evidence type="ECO:0000256" key="6">
    <source>
        <dbReference type="ARBA" id="ARBA00022490"/>
    </source>
</evidence>
<feature type="region of interest" description="Disordered" evidence="26">
    <location>
        <begin position="1010"/>
        <end position="1038"/>
    </location>
</feature>
<evidence type="ECO:0000256" key="10">
    <source>
        <dbReference type="ARBA" id="ARBA00022729"/>
    </source>
</evidence>
<keyword evidence="30" id="KW-1185">Reference proteome</keyword>
<evidence type="ECO:0000256" key="11">
    <source>
        <dbReference type="ARBA" id="ARBA00022737"/>
    </source>
</evidence>
<dbReference type="GO" id="GO:0045295">
    <property type="term" value="F:gamma-catenin binding"/>
    <property type="evidence" value="ECO:0007669"/>
    <property type="project" value="TreeGrafter"/>
</dbReference>
<feature type="domain" description="Cadherin" evidence="28">
    <location>
        <begin position="269"/>
        <end position="388"/>
    </location>
</feature>
<dbReference type="FunFam" id="2.60.40.60:FF:000068">
    <property type="entry name" value="Desmoglein 1"/>
    <property type="match status" value="1"/>
</dbReference>
<accession>A0AA40HUW4</accession>
<feature type="compositionally biased region" description="Gly residues" evidence="26">
    <location>
        <begin position="525"/>
        <end position="538"/>
    </location>
</feature>
<evidence type="ECO:0000313" key="29">
    <source>
        <dbReference type="EMBL" id="KAK1337819.1"/>
    </source>
</evidence>
<dbReference type="AlphaFoldDB" id="A0AA40HUW4"/>
<dbReference type="FunFam" id="4.10.900.10:FF:000003">
    <property type="entry name" value="Desmoglein 1"/>
    <property type="match status" value="1"/>
</dbReference>
<evidence type="ECO:0000256" key="17">
    <source>
        <dbReference type="ARBA" id="ARBA00023180"/>
    </source>
</evidence>
<dbReference type="GO" id="GO:0005886">
    <property type="term" value="C:plasma membrane"/>
    <property type="evidence" value="ECO:0007669"/>
    <property type="project" value="UniProtKB-SubCell"/>
</dbReference>
<keyword evidence="7" id="KW-0165">Cleavage on pair of basic residues</keyword>
<dbReference type="Proteomes" id="UP001177744">
    <property type="component" value="Unassembled WGS sequence"/>
</dbReference>
<dbReference type="PANTHER" id="PTHR24025">
    <property type="entry name" value="DESMOGLEIN FAMILY MEMBER"/>
    <property type="match status" value="1"/>
</dbReference>
<evidence type="ECO:0000256" key="3">
    <source>
        <dbReference type="ARBA" id="ARBA00004496"/>
    </source>
</evidence>
<feature type="compositionally biased region" description="Polar residues" evidence="26">
    <location>
        <begin position="484"/>
        <end position="496"/>
    </location>
</feature>
<evidence type="ECO:0000256" key="12">
    <source>
        <dbReference type="ARBA" id="ARBA00022837"/>
    </source>
</evidence>
<dbReference type="EMBL" id="JAULJE010000011">
    <property type="protein sequence ID" value="KAK1337819.1"/>
    <property type="molecule type" value="Genomic_DNA"/>
</dbReference>
<dbReference type="InterPro" id="IPR027397">
    <property type="entry name" value="Catenin-bd_sf"/>
</dbReference>
<dbReference type="PROSITE" id="PS50268">
    <property type="entry name" value="CADHERIN_2"/>
    <property type="match status" value="4"/>
</dbReference>
<feature type="signal peptide" evidence="27">
    <location>
        <begin position="1"/>
        <end position="22"/>
    </location>
</feature>
<keyword evidence="12 23" id="KW-0106">Calcium</keyword>
<dbReference type="Pfam" id="PF00028">
    <property type="entry name" value="Cadherin"/>
    <property type="match status" value="3"/>
</dbReference>
<keyword evidence="17" id="KW-0325">Glycoprotein</keyword>
<keyword evidence="15" id="KW-1133">Transmembrane helix</keyword>
<dbReference type="PRINTS" id="PR01819">
    <property type="entry name" value="DESMOGLEIN"/>
</dbReference>
<dbReference type="GO" id="GO:0007156">
    <property type="term" value="P:homophilic cell adhesion via plasma membrane adhesion molecules"/>
    <property type="evidence" value="ECO:0007669"/>
    <property type="project" value="InterPro"/>
</dbReference>
<dbReference type="Gene3D" id="2.60.40.60">
    <property type="entry name" value="Cadherins"/>
    <property type="match status" value="4"/>
</dbReference>
<keyword evidence="6" id="KW-0963">Cytoplasm</keyword>
<evidence type="ECO:0000256" key="18">
    <source>
        <dbReference type="ARBA" id="ARBA00023242"/>
    </source>
</evidence>
<keyword evidence="16" id="KW-0472">Membrane</keyword>
<evidence type="ECO:0000256" key="2">
    <source>
        <dbReference type="ARBA" id="ARBA00004251"/>
    </source>
</evidence>
<keyword evidence="10 27" id="KW-0732">Signal</keyword>
<evidence type="ECO:0000256" key="7">
    <source>
        <dbReference type="ARBA" id="ARBA00022685"/>
    </source>
</evidence>
<dbReference type="CDD" id="cd11304">
    <property type="entry name" value="Cadherin_repeat"/>
    <property type="match status" value="3"/>
</dbReference>
<evidence type="ECO:0000256" key="24">
    <source>
        <dbReference type="RuleBase" id="RU003318"/>
    </source>
</evidence>
<keyword evidence="13 24" id="KW-0130">Cell adhesion</keyword>
<feature type="chain" id="PRO_5041229222" description="Desmoglein-1" evidence="27">
    <location>
        <begin position="23"/>
        <end position="1038"/>
    </location>
</feature>
<dbReference type="FunFam" id="2.60.40.60:FF:000083">
    <property type="entry name" value="Desmoglein 1"/>
    <property type="match status" value="1"/>
</dbReference>
<dbReference type="SUPFAM" id="SSF49313">
    <property type="entry name" value="Cadherin-like"/>
    <property type="match status" value="4"/>
</dbReference>
<comment type="subunit">
    <text evidence="22">Binds to JUP/plakoglobin. Interacts with PKP2. Interacts with DSC3; there is evidence to suggest that the interaction promotes cell-cell adhesion of keratinocytes.</text>
</comment>
<comment type="caution">
    <text evidence="29">The sequence shown here is derived from an EMBL/GenBank/DDBJ whole genome shotgun (WGS) entry which is preliminary data.</text>
</comment>
<evidence type="ECO:0000256" key="25">
    <source>
        <dbReference type="RuleBase" id="RU004358"/>
    </source>
</evidence>
<dbReference type="FunFam" id="2.60.40.60:FF:000238">
    <property type="entry name" value="Desmoglein 1"/>
    <property type="match status" value="1"/>
</dbReference>
<evidence type="ECO:0000256" key="15">
    <source>
        <dbReference type="ARBA" id="ARBA00022989"/>
    </source>
</evidence>
<dbReference type="InterPro" id="IPR050971">
    <property type="entry name" value="Cadherin-domain_protein"/>
</dbReference>
<evidence type="ECO:0000256" key="26">
    <source>
        <dbReference type="SAM" id="MobiDB-lite"/>
    </source>
</evidence>
<gene>
    <name evidence="29" type="ORF">QTO34_002455</name>
</gene>
<feature type="region of interest" description="Disordered" evidence="26">
    <location>
        <begin position="484"/>
        <end position="512"/>
    </location>
</feature>
<feature type="region of interest" description="Disordered" evidence="26">
    <location>
        <begin position="519"/>
        <end position="538"/>
    </location>
</feature>
<feature type="compositionally biased region" description="Polar residues" evidence="26">
    <location>
        <begin position="1017"/>
        <end position="1032"/>
    </location>
</feature>
<dbReference type="GO" id="GO:0005509">
    <property type="term" value="F:calcium ion binding"/>
    <property type="evidence" value="ECO:0007669"/>
    <property type="project" value="UniProtKB-UniRule"/>
</dbReference>
<evidence type="ECO:0000256" key="20">
    <source>
        <dbReference type="ARBA" id="ARBA00069636"/>
    </source>
</evidence>
<evidence type="ECO:0000256" key="19">
    <source>
        <dbReference type="ARBA" id="ARBA00037034"/>
    </source>
</evidence>
<evidence type="ECO:0000256" key="8">
    <source>
        <dbReference type="ARBA" id="ARBA00022692"/>
    </source>
</evidence>
<name>A0AA40HUW4_CNENI</name>
<evidence type="ECO:0000256" key="13">
    <source>
        <dbReference type="ARBA" id="ARBA00022889"/>
    </source>
</evidence>
<dbReference type="GO" id="GO:0005737">
    <property type="term" value="C:cytoplasm"/>
    <property type="evidence" value="ECO:0007669"/>
    <property type="project" value="UniProtKB-SubCell"/>
</dbReference>
<keyword evidence="9" id="KW-0479">Metal-binding</keyword>
<evidence type="ECO:0000256" key="4">
    <source>
        <dbReference type="ARBA" id="ARBA00004568"/>
    </source>
</evidence>
<dbReference type="InterPro" id="IPR002126">
    <property type="entry name" value="Cadherin-like_dom"/>
</dbReference>
<keyword evidence="8 24" id="KW-0812">Transmembrane</keyword>
<reference evidence="29" key="1">
    <citation type="submission" date="2023-06" db="EMBL/GenBank/DDBJ databases">
        <title>Reference genome for the Northern bat (Eptesicus nilssonii), a most northern bat species.</title>
        <authorList>
            <person name="Laine V.N."/>
            <person name="Pulliainen A.T."/>
            <person name="Lilley T.M."/>
        </authorList>
    </citation>
    <scope>NUCLEOTIDE SEQUENCE</scope>
    <source>
        <strain evidence="29">BLF_Eptnil</strain>
        <tissue evidence="29">Kidney</tissue>
    </source>
</reference>
<comment type="function">
    <text evidence="25">A component of desmosome cell-cell junctions which are required for positive regulation of cellular adhesion. Involved in the interaction of plaque proteins and intermediate filaments mediating cell-cell adhesion.</text>
</comment>
<evidence type="ECO:0000256" key="9">
    <source>
        <dbReference type="ARBA" id="ARBA00022723"/>
    </source>
</evidence>
<dbReference type="SMART" id="SM00112">
    <property type="entry name" value="CA"/>
    <property type="match status" value="4"/>
</dbReference>
<dbReference type="Pfam" id="PF01049">
    <property type="entry name" value="CADH_Y-type_LIR"/>
    <property type="match status" value="1"/>
</dbReference>
<feature type="domain" description="Cadherin" evidence="28">
    <location>
        <begin position="157"/>
        <end position="268"/>
    </location>
</feature>
<evidence type="ECO:0000259" key="28">
    <source>
        <dbReference type="PROSITE" id="PS50268"/>
    </source>
</evidence>
<feature type="domain" description="Cadherin" evidence="28">
    <location>
        <begin position="69"/>
        <end position="156"/>
    </location>
</feature>
<dbReference type="GO" id="GO:0030057">
    <property type="term" value="C:desmosome"/>
    <property type="evidence" value="ECO:0007669"/>
    <property type="project" value="UniProtKB-SubCell"/>
</dbReference>
<evidence type="ECO:0000313" key="30">
    <source>
        <dbReference type="Proteomes" id="UP001177744"/>
    </source>
</evidence>
<evidence type="ECO:0000256" key="27">
    <source>
        <dbReference type="SAM" id="SignalP"/>
    </source>
</evidence>
<keyword evidence="5" id="KW-1003">Cell membrane</keyword>
<proteinExistence type="predicted"/>
<comment type="subcellular location">
    <subcellularLocation>
        <location evidence="4">Cell junction</location>
        <location evidence="4">Desmosome</location>
    </subcellularLocation>
    <subcellularLocation>
        <location evidence="2 24">Cell membrane</location>
        <topology evidence="2 24">Single-pass type I membrane protein</topology>
    </subcellularLocation>
    <subcellularLocation>
        <location evidence="3">Cytoplasm</location>
    </subcellularLocation>
    <subcellularLocation>
        <location evidence="1">Nucleus</location>
    </subcellularLocation>
</comment>
<dbReference type="InterPro" id="IPR009122">
    <property type="entry name" value="Desmosomal_cadherin"/>
</dbReference>
<comment type="function">
    <text evidence="19">Component of intercellular desmosome junctions. Involved in the interaction of plaque proteins and intermediate filaments mediating cell-cell adhesion.</text>
</comment>
<keyword evidence="11" id="KW-0677">Repeat</keyword>